<evidence type="ECO:0000256" key="2">
    <source>
        <dbReference type="ARBA" id="ARBA00007758"/>
    </source>
</evidence>
<dbReference type="Proteomes" id="UP001596542">
    <property type="component" value="Unassembled WGS sequence"/>
</dbReference>
<dbReference type="NCBIfam" id="TIGR00385">
    <property type="entry name" value="dsbE"/>
    <property type="match status" value="1"/>
</dbReference>
<name>A0ABW2IF34_9BURK</name>
<evidence type="ECO:0000256" key="3">
    <source>
        <dbReference type="ARBA" id="ARBA00022748"/>
    </source>
</evidence>
<keyword evidence="3" id="KW-0201">Cytochrome c-type biogenesis</keyword>
<feature type="domain" description="Thioredoxin" evidence="6">
    <location>
        <begin position="34"/>
        <end position="175"/>
    </location>
</feature>
<dbReference type="PROSITE" id="PS51352">
    <property type="entry name" value="THIOREDOXIN_2"/>
    <property type="match status" value="1"/>
</dbReference>
<evidence type="ECO:0000259" key="6">
    <source>
        <dbReference type="PROSITE" id="PS51352"/>
    </source>
</evidence>
<dbReference type="SUPFAM" id="SSF52833">
    <property type="entry name" value="Thioredoxin-like"/>
    <property type="match status" value="1"/>
</dbReference>
<comment type="subcellular location">
    <subcellularLocation>
        <location evidence="1">Cell envelope</location>
    </subcellularLocation>
</comment>
<dbReference type="InterPro" id="IPR013766">
    <property type="entry name" value="Thioredoxin_domain"/>
</dbReference>
<evidence type="ECO:0000256" key="5">
    <source>
        <dbReference type="ARBA" id="ARBA00023284"/>
    </source>
</evidence>
<keyword evidence="5" id="KW-0676">Redox-active center</keyword>
<reference evidence="8" key="1">
    <citation type="journal article" date="2019" name="Int. J. Syst. Evol. Microbiol.">
        <title>The Global Catalogue of Microorganisms (GCM) 10K type strain sequencing project: providing services to taxonomists for standard genome sequencing and annotation.</title>
        <authorList>
            <consortium name="The Broad Institute Genomics Platform"/>
            <consortium name="The Broad Institute Genome Sequencing Center for Infectious Disease"/>
            <person name="Wu L."/>
            <person name="Ma J."/>
        </authorList>
    </citation>
    <scope>NUCLEOTIDE SEQUENCE [LARGE SCALE GENOMIC DNA]</scope>
    <source>
        <strain evidence="8">KACC 12508</strain>
    </source>
</reference>
<dbReference type="PROSITE" id="PS00194">
    <property type="entry name" value="THIOREDOXIN_1"/>
    <property type="match status" value="1"/>
</dbReference>
<evidence type="ECO:0000313" key="8">
    <source>
        <dbReference type="Proteomes" id="UP001596542"/>
    </source>
</evidence>
<evidence type="ECO:0000256" key="4">
    <source>
        <dbReference type="ARBA" id="ARBA00023157"/>
    </source>
</evidence>
<dbReference type="InterPro" id="IPR013740">
    <property type="entry name" value="Redoxin"/>
</dbReference>
<dbReference type="Pfam" id="PF08534">
    <property type="entry name" value="Redoxin"/>
    <property type="match status" value="1"/>
</dbReference>
<dbReference type="EMBL" id="JBHTBU010000002">
    <property type="protein sequence ID" value="MFC7289660.1"/>
    <property type="molecule type" value="Genomic_DNA"/>
</dbReference>
<keyword evidence="4" id="KW-1015">Disulfide bond</keyword>
<dbReference type="RefSeq" id="WP_124572325.1">
    <property type="nucleotide sequence ID" value="NZ_JBHTBU010000002.1"/>
</dbReference>
<evidence type="ECO:0000313" key="7">
    <source>
        <dbReference type="EMBL" id="MFC7289660.1"/>
    </source>
</evidence>
<dbReference type="PANTHER" id="PTHR42852">
    <property type="entry name" value="THIOL:DISULFIDE INTERCHANGE PROTEIN DSBE"/>
    <property type="match status" value="1"/>
</dbReference>
<keyword evidence="8" id="KW-1185">Reference proteome</keyword>
<sequence>MKRLMLLLPLALFLSIVVLLYRGLFLDPTRLPSALVGKPFPSFALPSLDDTSHMLTRDDLKGKPALVNVWATWCTSCRQEHPLLTKLANQGVAIYGVNYKDDRDAAQHWLRTLHNPYRLNIEDAAGTLGLDLGVYGAPETFFIDAQGIIRDKYVGIIDQHVWDEELAPIYNKLLQEVAP</sequence>
<dbReference type="InterPro" id="IPR050553">
    <property type="entry name" value="Thioredoxin_ResA/DsbE_sf"/>
</dbReference>
<dbReference type="PANTHER" id="PTHR42852:SF6">
    <property type="entry name" value="THIOL:DISULFIDE INTERCHANGE PROTEIN DSBE"/>
    <property type="match status" value="1"/>
</dbReference>
<protein>
    <submittedName>
        <fullName evidence="7">DsbE family thiol:disulfide interchange protein</fullName>
    </submittedName>
</protein>
<accession>A0ABW2IF34</accession>
<dbReference type="Gene3D" id="3.40.30.10">
    <property type="entry name" value="Glutaredoxin"/>
    <property type="match status" value="1"/>
</dbReference>
<dbReference type="CDD" id="cd03010">
    <property type="entry name" value="TlpA_like_DsbE"/>
    <property type="match status" value="1"/>
</dbReference>
<dbReference type="InterPro" id="IPR036249">
    <property type="entry name" value="Thioredoxin-like_sf"/>
</dbReference>
<proteinExistence type="inferred from homology"/>
<dbReference type="InterPro" id="IPR017937">
    <property type="entry name" value="Thioredoxin_CS"/>
</dbReference>
<comment type="caution">
    <text evidence="7">The sequence shown here is derived from an EMBL/GenBank/DDBJ whole genome shotgun (WGS) entry which is preliminary data.</text>
</comment>
<dbReference type="InterPro" id="IPR004799">
    <property type="entry name" value="Periplasmic_diS_OxRdtase_DsbE"/>
</dbReference>
<gene>
    <name evidence="7" type="ORF">ACFQPC_16550</name>
</gene>
<comment type="similarity">
    <text evidence="2">Belongs to the thioredoxin family. DsbE subfamily.</text>
</comment>
<organism evidence="7 8">
    <name type="scientific">Herminiimonas glaciei</name>
    <dbReference type="NCBI Taxonomy" id="523788"/>
    <lineage>
        <taxon>Bacteria</taxon>
        <taxon>Pseudomonadati</taxon>
        <taxon>Pseudomonadota</taxon>
        <taxon>Betaproteobacteria</taxon>
        <taxon>Burkholderiales</taxon>
        <taxon>Oxalobacteraceae</taxon>
        <taxon>Herminiimonas</taxon>
    </lineage>
</organism>
<evidence type="ECO:0000256" key="1">
    <source>
        <dbReference type="ARBA" id="ARBA00004196"/>
    </source>
</evidence>